<organism evidence="8 9">
    <name type="scientific">Sphaeroforma arctica JP610</name>
    <dbReference type="NCBI Taxonomy" id="667725"/>
    <lineage>
        <taxon>Eukaryota</taxon>
        <taxon>Ichthyosporea</taxon>
        <taxon>Ichthyophonida</taxon>
        <taxon>Sphaeroforma</taxon>
    </lineage>
</organism>
<proteinExistence type="inferred from homology"/>
<dbReference type="Proteomes" id="UP000054560">
    <property type="component" value="Unassembled WGS sequence"/>
</dbReference>
<dbReference type="Pfam" id="PF00635">
    <property type="entry name" value="Motile_Sperm"/>
    <property type="match status" value="1"/>
</dbReference>
<dbReference type="eggNOG" id="KOG0439">
    <property type="taxonomic scope" value="Eukaryota"/>
</dbReference>
<dbReference type="PANTHER" id="PTHR10809:SF6">
    <property type="entry name" value="AT11025P-RELATED"/>
    <property type="match status" value="1"/>
</dbReference>
<evidence type="ECO:0000256" key="5">
    <source>
        <dbReference type="ARBA" id="ARBA00023136"/>
    </source>
</evidence>
<comment type="subcellular location">
    <subcellularLocation>
        <location evidence="1">Membrane</location>
        <topology evidence="1">Single-pass type IV membrane protein</topology>
    </subcellularLocation>
</comment>
<gene>
    <name evidence="8" type="ORF">SARC_02388</name>
</gene>
<dbReference type="PROSITE" id="PS50202">
    <property type="entry name" value="MSP"/>
    <property type="match status" value="1"/>
</dbReference>
<accession>A0A0L0GAY9</accession>
<dbReference type="InterPro" id="IPR016763">
    <property type="entry name" value="VAP"/>
</dbReference>
<name>A0A0L0GAY9_9EUKA</name>
<dbReference type="InterPro" id="IPR013783">
    <property type="entry name" value="Ig-like_fold"/>
</dbReference>
<evidence type="ECO:0000313" key="8">
    <source>
        <dbReference type="EMBL" id="KNC85438.1"/>
    </source>
</evidence>
<dbReference type="AlphaFoldDB" id="A0A0L0GAY9"/>
<dbReference type="SUPFAM" id="SSF49354">
    <property type="entry name" value="PapD-like"/>
    <property type="match status" value="1"/>
</dbReference>
<keyword evidence="9" id="KW-1185">Reference proteome</keyword>
<reference evidence="8 9" key="1">
    <citation type="submission" date="2011-02" db="EMBL/GenBank/DDBJ databases">
        <title>The Genome Sequence of Sphaeroforma arctica JP610.</title>
        <authorList>
            <consortium name="The Broad Institute Genome Sequencing Platform"/>
            <person name="Russ C."/>
            <person name="Cuomo C."/>
            <person name="Young S.K."/>
            <person name="Zeng Q."/>
            <person name="Gargeya S."/>
            <person name="Alvarado L."/>
            <person name="Berlin A."/>
            <person name="Chapman S.B."/>
            <person name="Chen Z."/>
            <person name="Freedman E."/>
            <person name="Gellesch M."/>
            <person name="Goldberg J."/>
            <person name="Griggs A."/>
            <person name="Gujja S."/>
            <person name="Heilman E."/>
            <person name="Heiman D."/>
            <person name="Howarth C."/>
            <person name="Mehta T."/>
            <person name="Neiman D."/>
            <person name="Pearson M."/>
            <person name="Roberts A."/>
            <person name="Saif S."/>
            <person name="Shea T."/>
            <person name="Shenoy N."/>
            <person name="Sisk P."/>
            <person name="Stolte C."/>
            <person name="Sykes S."/>
            <person name="White J."/>
            <person name="Yandava C."/>
            <person name="Burger G."/>
            <person name="Gray M.W."/>
            <person name="Holland P.W.H."/>
            <person name="King N."/>
            <person name="Lang F.B.F."/>
            <person name="Roger A.J."/>
            <person name="Ruiz-Trillo I."/>
            <person name="Haas B."/>
            <person name="Nusbaum C."/>
            <person name="Birren B."/>
        </authorList>
    </citation>
    <scope>NUCLEOTIDE SEQUENCE [LARGE SCALE GENOMIC DNA]</scope>
    <source>
        <strain evidence="8 9">JP610</strain>
    </source>
</reference>
<keyword evidence="3 6" id="KW-0812">Transmembrane</keyword>
<dbReference type="GO" id="GO:0005886">
    <property type="term" value="C:plasma membrane"/>
    <property type="evidence" value="ECO:0007669"/>
    <property type="project" value="TreeGrafter"/>
</dbReference>
<evidence type="ECO:0000313" key="9">
    <source>
        <dbReference type="Proteomes" id="UP000054560"/>
    </source>
</evidence>
<evidence type="ECO:0000256" key="4">
    <source>
        <dbReference type="ARBA" id="ARBA00022989"/>
    </source>
</evidence>
<comment type="similarity">
    <text evidence="2">Belongs to the VAMP-associated protein (VAP) (TC 9.B.17) family.</text>
</comment>
<sequence length="234" mass="25753">MSHSYLEVEPRELEFINPGTQPVNIRLVLKNPNSTAIAYKIKTTAPRRYCVRPNHGKVLAGKSESVEIILNSLKPEELNAPCKDKFLILTTLDKESGLSCDDLFKSVAKSEIGEAKLKCKYCIDSSLSSAKRGSEAGRTLSAVLESPTSANHESELAKLKKVNGSLKESNREIQADIDELKSSGLRQRKDAGGPKEYEPDLATKMIVAEKGAQNQLVLILTLLLMGWFVGHFII</sequence>
<dbReference type="GO" id="GO:0090158">
    <property type="term" value="P:endoplasmic reticulum membrane organization"/>
    <property type="evidence" value="ECO:0007669"/>
    <property type="project" value="TreeGrafter"/>
</dbReference>
<keyword evidence="5 6" id="KW-0472">Membrane</keyword>
<dbReference type="GO" id="GO:0061817">
    <property type="term" value="P:endoplasmic reticulum-plasma membrane tethering"/>
    <property type="evidence" value="ECO:0007669"/>
    <property type="project" value="TreeGrafter"/>
</dbReference>
<dbReference type="Gene3D" id="2.60.40.10">
    <property type="entry name" value="Immunoglobulins"/>
    <property type="match status" value="1"/>
</dbReference>
<dbReference type="STRING" id="667725.A0A0L0GAY9"/>
<dbReference type="GO" id="GO:0005789">
    <property type="term" value="C:endoplasmic reticulum membrane"/>
    <property type="evidence" value="ECO:0007669"/>
    <property type="project" value="InterPro"/>
</dbReference>
<dbReference type="EMBL" id="KQ241702">
    <property type="protein sequence ID" value="KNC85438.1"/>
    <property type="molecule type" value="Genomic_DNA"/>
</dbReference>
<dbReference type="RefSeq" id="XP_014159340.1">
    <property type="nucleotide sequence ID" value="XM_014303865.1"/>
</dbReference>
<evidence type="ECO:0000259" key="7">
    <source>
        <dbReference type="PROSITE" id="PS50202"/>
    </source>
</evidence>
<keyword evidence="4 6" id="KW-1133">Transmembrane helix</keyword>
<feature type="domain" description="MSP" evidence="7">
    <location>
        <begin position="5"/>
        <end position="122"/>
    </location>
</feature>
<protein>
    <recommendedName>
        <fullName evidence="7">MSP domain-containing protein</fullName>
    </recommendedName>
</protein>
<dbReference type="InterPro" id="IPR008962">
    <property type="entry name" value="PapD-like_sf"/>
</dbReference>
<evidence type="ECO:0000256" key="3">
    <source>
        <dbReference type="ARBA" id="ARBA00022692"/>
    </source>
</evidence>
<dbReference type="InterPro" id="IPR000535">
    <property type="entry name" value="MSP_dom"/>
</dbReference>
<dbReference type="PANTHER" id="PTHR10809">
    <property type="entry name" value="VESICLE-ASSOCIATED MEMBRANE PROTEIN-ASSOCIATED PROTEIN"/>
    <property type="match status" value="1"/>
</dbReference>
<dbReference type="GeneID" id="25902892"/>
<feature type="transmembrane region" description="Helical" evidence="6">
    <location>
        <begin position="216"/>
        <end position="233"/>
    </location>
</feature>
<evidence type="ECO:0000256" key="6">
    <source>
        <dbReference type="SAM" id="Phobius"/>
    </source>
</evidence>
<evidence type="ECO:0000256" key="1">
    <source>
        <dbReference type="ARBA" id="ARBA00004211"/>
    </source>
</evidence>
<evidence type="ECO:0000256" key="2">
    <source>
        <dbReference type="ARBA" id="ARBA00008932"/>
    </source>
</evidence>
<dbReference type="OrthoDB" id="264603at2759"/>